<organism evidence="8 9">
    <name type="scientific">Rufibacter tibetensis</name>
    <dbReference type="NCBI Taxonomy" id="512763"/>
    <lineage>
        <taxon>Bacteria</taxon>
        <taxon>Pseudomonadati</taxon>
        <taxon>Bacteroidota</taxon>
        <taxon>Cytophagia</taxon>
        <taxon>Cytophagales</taxon>
        <taxon>Hymenobacteraceae</taxon>
        <taxon>Rufibacter</taxon>
    </lineage>
</organism>
<dbReference type="InterPro" id="IPR012944">
    <property type="entry name" value="SusD_RagB_dom"/>
</dbReference>
<name>A0A0P0C8I5_9BACT</name>
<dbReference type="EMBL" id="CP012644">
    <property type="protein sequence ID" value="ALJ01636.1"/>
    <property type="molecule type" value="Genomic_DNA"/>
</dbReference>
<evidence type="ECO:0000259" key="7">
    <source>
        <dbReference type="Pfam" id="PF14322"/>
    </source>
</evidence>
<proteinExistence type="inferred from homology"/>
<evidence type="ECO:0000313" key="8">
    <source>
        <dbReference type="EMBL" id="ALJ01636.1"/>
    </source>
</evidence>
<comment type="subcellular location">
    <subcellularLocation>
        <location evidence="1">Cell outer membrane</location>
    </subcellularLocation>
</comment>
<evidence type="ECO:0008006" key="10">
    <source>
        <dbReference type="Google" id="ProtNLM"/>
    </source>
</evidence>
<dbReference type="SUPFAM" id="SSF48452">
    <property type="entry name" value="TPR-like"/>
    <property type="match status" value="1"/>
</dbReference>
<evidence type="ECO:0000256" key="4">
    <source>
        <dbReference type="ARBA" id="ARBA00023136"/>
    </source>
</evidence>
<dbReference type="Pfam" id="PF14322">
    <property type="entry name" value="SusD-like_3"/>
    <property type="match status" value="1"/>
</dbReference>
<evidence type="ECO:0000256" key="2">
    <source>
        <dbReference type="ARBA" id="ARBA00006275"/>
    </source>
</evidence>
<dbReference type="Gene3D" id="1.25.40.390">
    <property type="match status" value="1"/>
</dbReference>
<evidence type="ECO:0000313" key="9">
    <source>
        <dbReference type="Proteomes" id="UP000061382"/>
    </source>
</evidence>
<dbReference type="AlphaFoldDB" id="A0A0P0C8I5"/>
<accession>A0A0P0C8I5</accession>
<keyword evidence="4" id="KW-0472">Membrane</keyword>
<feature type="domain" description="SusD-like N-terminal" evidence="7">
    <location>
        <begin position="81"/>
        <end position="204"/>
    </location>
</feature>
<dbReference type="InterPro" id="IPR011990">
    <property type="entry name" value="TPR-like_helical_dom_sf"/>
</dbReference>
<gene>
    <name evidence="8" type="ORF">DC20_21435</name>
</gene>
<reference evidence="8 9" key="1">
    <citation type="submission" date="2015-08" db="EMBL/GenBank/DDBJ databases">
        <title>Complete genome sequence of Rufibacter tibetensis strain 1351t, a radiation-resistant bacterium from tibet plateau.</title>
        <authorList>
            <person name="Dai J."/>
        </authorList>
    </citation>
    <scope>NUCLEOTIDE SEQUENCE [LARGE SCALE GENOMIC DNA]</scope>
    <source>
        <strain evidence="8 9">1351</strain>
        <plasmid evidence="8 9">1</plasmid>
    </source>
</reference>
<geneLocation type="plasmid" evidence="8 9">
    <name>1</name>
</geneLocation>
<comment type="similarity">
    <text evidence="2">Belongs to the SusD family.</text>
</comment>
<protein>
    <recommendedName>
        <fullName evidence="10">Carbohydrate-binding protein SusD</fullName>
    </recommendedName>
</protein>
<feature type="domain" description="RagB/SusD" evidence="6">
    <location>
        <begin position="257"/>
        <end position="567"/>
    </location>
</feature>
<evidence type="ECO:0000259" key="6">
    <source>
        <dbReference type="Pfam" id="PF07980"/>
    </source>
</evidence>
<evidence type="ECO:0000256" key="5">
    <source>
        <dbReference type="ARBA" id="ARBA00023237"/>
    </source>
</evidence>
<keyword evidence="8" id="KW-0614">Plasmid</keyword>
<dbReference type="PROSITE" id="PS51257">
    <property type="entry name" value="PROKAR_LIPOPROTEIN"/>
    <property type="match status" value="1"/>
</dbReference>
<dbReference type="Pfam" id="PF07980">
    <property type="entry name" value="SusD_RagB"/>
    <property type="match status" value="1"/>
</dbReference>
<dbReference type="PATRIC" id="fig|512763.3.peg.4710"/>
<keyword evidence="9" id="KW-1185">Reference proteome</keyword>
<sequence length="576" mass="65825">MKRYIGYLATVILLGSCEDVLDKPDPNAITPALWSNEKQVTLYLNRLYDRSMPAQGFGANSANSDEAPGSGDTMYGRLTIDAIGNYSQPKYLDIREINIAIEEIEKGNLSREVKDMLQGQARVLRAWEYWELVKLYGGIPMVLTALNPYNDDLQMPRTKTSEAINIIIDDLDKAIAALPKSWGVSEYGRVTRGAAAALKSRVLLYWASPQFNPNNASDRWERAYTASKNAKQLLEQDGYGLMPNFDQIFLVEGNNNKEAIFKRPFDYSTNKIHTWENSVRPRVIGIDGGTNSNPTKQLVDAFPMANGLNITDPASRYDAVHYWKNRDPRFYSTIVYNGANYTVAGESADRKQWHYYYYTNDGKLVSTETQNPTTTGFYTRKAVNTSIAKDRVKQTDTDWIEIRFAEVLLNLAEAANEVGKTNEAYVELSKIRSRAKIKNENGLYGLKANMSTGEMREAIMLERQIEFAFENKRYWDLRRRNLFEKKLNGTRRLGIRTILKRQYSHASFLSIRDTVKLDTKFGTYFTVEPWLKDDQSAINYPQPKYNFFAIPKSILDRSPAVKQTQGWDNGSFNPYE</sequence>
<evidence type="ECO:0000256" key="3">
    <source>
        <dbReference type="ARBA" id="ARBA00022729"/>
    </source>
</evidence>
<keyword evidence="3" id="KW-0732">Signal</keyword>
<dbReference type="GO" id="GO:0009279">
    <property type="term" value="C:cell outer membrane"/>
    <property type="evidence" value="ECO:0007669"/>
    <property type="project" value="UniProtKB-SubCell"/>
</dbReference>
<dbReference type="KEGG" id="rti:DC20_21435"/>
<dbReference type="Proteomes" id="UP000061382">
    <property type="component" value="Plasmid 1"/>
</dbReference>
<dbReference type="InterPro" id="IPR033985">
    <property type="entry name" value="SusD-like_N"/>
</dbReference>
<keyword evidence="5" id="KW-0998">Cell outer membrane</keyword>
<evidence type="ECO:0000256" key="1">
    <source>
        <dbReference type="ARBA" id="ARBA00004442"/>
    </source>
</evidence>